<dbReference type="Proteomes" id="UP000694725">
    <property type="component" value="Unplaced"/>
</dbReference>
<evidence type="ECO:0000259" key="18">
    <source>
        <dbReference type="PROSITE" id="PS50041"/>
    </source>
</evidence>
<dbReference type="InterPro" id="IPR036236">
    <property type="entry name" value="Znf_C2H2_sf"/>
</dbReference>
<keyword evidence="6 14" id="KW-0863">Zinc-finger</keyword>
<dbReference type="FunFam" id="3.30.160.60:FF:000478">
    <property type="entry name" value="Zinc finger protein 133"/>
    <property type="match status" value="1"/>
</dbReference>
<evidence type="ECO:0000256" key="11">
    <source>
        <dbReference type="ARBA" id="ARBA00023157"/>
    </source>
</evidence>
<dbReference type="InterPro" id="IPR016187">
    <property type="entry name" value="CTDL_fold"/>
</dbReference>
<dbReference type="SMART" id="SM00214">
    <property type="entry name" value="VWC"/>
    <property type="match status" value="1"/>
</dbReference>
<dbReference type="Gene3D" id="3.10.100.10">
    <property type="entry name" value="Mannose-Binding Protein A, subunit A"/>
    <property type="match status" value="1"/>
</dbReference>
<feature type="domain" description="C-type lectin" evidence="18">
    <location>
        <begin position="124"/>
        <end position="266"/>
    </location>
</feature>
<feature type="disulfide bond" evidence="15">
    <location>
        <begin position="51"/>
        <end position="66"/>
    </location>
</feature>
<dbReference type="FunFam" id="3.30.160.60:FF:000053">
    <property type="entry name" value="zinc finger protein 182 isoform X1"/>
    <property type="match status" value="1"/>
</dbReference>
<dbReference type="PROSITE" id="PS50805">
    <property type="entry name" value="KRAB"/>
    <property type="match status" value="1"/>
</dbReference>
<dbReference type="SMART" id="SM00355">
    <property type="entry name" value="ZnF_C2H2"/>
    <property type="match status" value="12"/>
</dbReference>
<evidence type="ECO:0000256" key="3">
    <source>
        <dbReference type="ARBA" id="ARBA00006991"/>
    </source>
</evidence>
<dbReference type="PROSITE" id="PS50041">
    <property type="entry name" value="C_TYPE_LECTIN_2"/>
    <property type="match status" value="1"/>
</dbReference>
<feature type="domain" description="C2H2-type" evidence="19">
    <location>
        <begin position="893"/>
        <end position="920"/>
    </location>
</feature>
<evidence type="ECO:0000256" key="5">
    <source>
        <dbReference type="ARBA" id="ARBA00022737"/>
    </source>
</evidence>
<dbReference type="InterPro" id="IPR036051">
    <property type="entry name" value="KRAB_dom_sf"/>
</dbReference>
<feature type="signal peptide" evidence="17">
    <location>
        <begin position="1"/>
        <end position="21"/>
    </location>
</feature>
<evidence type="ECO:0000256" key="6">
    <source>
        <dbReference type="ARBA" id="ARBA00022771"/>
    </source>
</evidence>
<dbReference type="Pfam" id="PF01352">
    <property type="entry name" value="KRAB"/>
    <property type="match status" value="1"/>
</dbReference>
<dbReference type="InterPro" id="IPR016186">
    <property type="entry name" value="C-type_lectin-like/link_sf"/>
</dbReference>
<comment type="function">
    <text evidence="1">May be involved in transcriptional regulation.</text>
</comment>
<feature type="domain" description="C2H2-type" evidence="19">
    <location>
        <begin position="1005"/>
        <end position="1032"/>
    </location>
</feature>
<comment type="subcellular location">
    <subcellularLocation>
        <location evidence="2">Nucleus</location>
    </subcellularLocation>
</comment>
<dbReference type="Ensembl" id="ENSSSCT00065062374.1">
    <property type="protein sequence ID" value="ENSSSCP00065027037.1"/>
    <property type="gene ID" value="ENSSSCG00065045577.1"/>
</dbReference>
<evidence type="ECO:0000256" key="9">
    <source>
        <dbReference type="ARBA" id="ARBA00023015"/>
    </source>
</evidence>
<dbReference type="SUPFAM" id="SSF109640">
    <property type="entry name" value="KRAB domain (Kruppel-associated box)"/>
    <property type="match status" value="1"/>
</dbReference>
<accession>A0A8D1BB40</accession>
<comment type="similarity">
    <text evidence="3">Belongs to the krueppel C2H2-type zinc-finger protein family.</text>
</comment>
<evidence type="ECO:0000256" key="8">
    <source>
        <dbReference type="ARBA" id="ARBA00022889"/>
    </source>
</evidence>
<feature type="region of interest" description="Disordered" evidence="16">
    <location>
        <begin position="661"/>
        <end position="689"/>
    </location>
</feature>
<keyword evidence="4" id="KW-0479">Metal-binding</keyword>
<dbReference type="Ensembl" id="ENSSSCT00015011270.1">
    <property type="protein sequence ID" value="ENSSSCP00015004439.1"/>
    <property type="gene ID" value="ENSSSCG00015008482.1"/>
</dbReference>
<dbReference type="PANTHER" id="PTHR19818">
    <property type="entry name" value="ZINC FINGER PROTEIN ZIC AND GLI"/>
    <property type="match status" value="1"/>
</dbReference>
<dbReference type="Pfam" id="PF00096">
    <property type="entry name" value="zf-C2H2"/>
    <property type="match status" value="7"/>
</dbReference>
<dbReference type="SUPFAM" id="SSF56436">
    <property type="entry name" value="C-type lectin-like"/>
    <property type="match status" value="1"/>
</dbReference>
<dbReference type="FunFam" id="3.30.160.60:FF:000622">
    <property type="entry name" value="zinc finger protein 26 isoform X3"/>
    <property type="match status" value="1"/>
</dbReference>
<proteinExistence type="inferred from homology"/>
<evidence type="ECO:0000256" key="17">
    <source>
        <dbReference type="SAM" id="SignalP"/>
    </source>
</evidence>
<protein>
    <submittedName>
        <fullName evidence="21">DiGeorge syndrome critical region 2</fullName>
    </submittedName>
</protein>
<dbReference type="Gene3D" id="4.10.400.10">
    <property type="entry name" value="Low-density Lipoprotein Receptor"/>
    <property type="match status" value="1"/>
</dbReference>
<keyword evidence="5" id="KW-0677">Repeat</keyword>
<evidence type="ECO:0000256" key="14">
    <source>
        <dbReference type="PROSITE-ProRule" id="PRU00042"/>
    </source>
</evidence>
<dbReference type="PROSITE" id="PS50068">
    <property type="entry name" value="LDLRA_2"/>
    <property type="match status" value="1"/>
</dbReference>
<dbReference type="Proteomes" id="UP000694720">
    <property type="component" value="Unplaced"/>
</dbReference>
<dbReference type="InterPro" id="IPR013087">
    <property type="entry name" value="Znf_C2H2_type"/>
</dbReference>
<feature type="domain" description="C2H2-type" evidence="19">
    <location>
        <begin position="809"/>
        <end position="836"/>
    </location>
</feature>
<dbReference type="SUPFAM" id="SSF57424">
    <property type="entry name" value="LDL receptor-like module"/>
    <property type="match status" value="1"/>
</dbReference>
<feature type="domain" description="KRAB" evidence="20">
    <location>
        <begin position="497"/>
        <end position="568"/>
    </location>
</feature>
<dbReference type="Proteomes" id="UP000694726">
    <property type="component" value="Unplaced"/>
</dbReference>
<dbReference type="FunFam" id="4.10.400.10:FF:000115">
    <property type="entry name" value="integral membrane protein DGCR2/IDD isoform X1"/>
    <property type="match status" value="1"/>
</dbReference>
<keyword evidence="9" id="KW-0805">Transcription regulation</keyword>
<dbReference type="SMART" id="SM00349">
    <property type="entry name" value="KRAB"/>
    <property type="match status" value="1"/>
</dbReference>
<dbReference type="Pfam" id="PF00059">
    <property type="entry name" value="Lectin_C"/>
    <property type="match status" value="1"/>
</dbReference>
<keyword evidence="12" id="KW-0804">Transcription</keyword>
<dbReference type="GO" id="GO:0045944">
    <property type="term" value="P:positive regulation of transcription by RNA polymerase II"/>
    <property type="evidence" value="ECO:0007669"/>
    <property type="project" value="UniProtKB-ARBA"/>
</dbReference>
<sequence>MVPKADSGAFLLLFLLVLTVTEPLRPELRCNPGQFACRSGAIQCIPLPWQCDGWVTCEDESDEADCPEVIGESRPYHGKEAVDPRQGRARGGDPTHFHTMNVAQPVRFSSFLGKCPTGWHHYEGTASCYRVYLSGENYWDAAQTCQRVNGSLAIFSTDQELRFVLAQEWDQPERSFAWQDQHKLWVGYQYVFTGRNSSLEGHWEVAFKGSPEVLLPPDPGLAAAASDNNVVLCAQLQRFHFPTLRHRDLHSWRAESCQDKSSFLCKRSQTCVDIKDNVVDEGFYFTPKGDDPCLSCTCHRGEPEMCVAALCERPQGCQQYRKDPKECCKFMCLDPDGSSLLDSMASGMRLVVSCVSSFLILSLLLFMVHRLRQRRRERIESLIGANLHHFNLGRRIPGFDYGPDGFGTGLTPLHLSDDGEGGTFHFHDPPPPYTAYKYPDIDQPDDPPPPYEASINPDSVFYDPAAPSFQDPALLLKEMPEDKLGQGILDAKSEESVTFKDVAVDFTQEEWGQLDSPQRALYRDVMLENYQNLLSLGPPVCKPDVISHLERGEEPWQVPRDVPAGARSEQGPRPETEEPWSQQPGVHKEEPSWEPIEKRLARSGLHNHGLDGRGTWGGPVTALSQDKAASTWNVSMDKHWRGHAVSEKDSHLRCTLLTQPGIPAGGSSPDHLVDSLRSSGAGSRHHVGRRSCGSGLFTCGECGKAFHQSAALALHRRWHAREKAYKCGECGKAFPWSTNLLEHQRVHTGEKPFFCGACGKAFSCHSSLNVHQRVHTGERPYKCGACEKAFSCSSLLNMHLRVHTGEKPYKCGECGKAFNQRTHLTRHHRIHTGEKPYTCSACGKAFTCHSSLTVHEKIHNGDKPFKCSDCQKAFNNRSRLTLHQRTHTGEKPFKCSQCGKAFSCHSYLVVHQRVHSGEKPFRCNECGKAFSSHSYLIVHQRVHTGEKPFDCSRCWKAFSCHSSLIVHQRVHTGERPYKCDQCGKAFSQNHCLIKHQKIHSAEKPFKCDECGEAFRWSGPLAEHRRLHCGEKPFAIQFDKHLLNTYYMPSSLLGTGGPDMSSMGPIGALDVAKLLCVVPPSAGRSFPLGGNPGN</sequence>
<feature type="domain" description="C2H2-type" evidence="19">
    <location>
        <begin position="921"/>
        <end position="948"/>
    </location>
</feature>
<feature type="domain" description="C2H2-type" evidence="19">
    <location>
        <begin position="865"/>
        <end position="892"/>
    </location>
</feature>
<evidence type="ECO:0000256" key="1">
    <source>
        <dbReference type="ARBA" id="ARBA00003767"/>
    </source>
</evidence>
<evidence type="ECO:0000256" key="4">
    <source>
        <dbReference type="ARBA" id="ARBA00022723"/>
    </source>
</evidence>
<dbReference type="InterPro" id="IPR036055">
    <property type="entry name" value="LDL_receptor-like_sf"/>
</dbReference>
<feature type="region of interest" description="Disordered" evidence="16">
    <location>
        <begin position="552"/>
        <end position="593"/>
    </location>
</feature>
<evidence type="ECO:0000256" key="15">
    <source>
        <dbReference type="PROSITE-ProRule" id="PRU00124"/>
    </source>
</evidence>
<dbReference type="GO" id="GO:0000981">
    <property type="term" value="F:DNA-binding transcription factor activity, RNA polymerase II-specific"/>
    <property type="evidence" value="ECO:0007669"/>
    <property type="project" value="UniProtKB-ARBA"/>
</dbReference>
<feature type="domain" description="C2H2-type" evidence="19">
    <location>
        <begin position="837"/>
        <end position="864"/>
    </location>
</feature>
<dbReference type="PROSITE" id="PS00028">
    <property type="entry name" value="ZINC_FINGER_C2H2_1"/>
    <property type="match status" value="12"/>
</dbReference>
<name>A0A8D1BB40_PIG</name>
<keyword evidence="8" id="KW-0130">Cell adhesion</keyword>
<evidence type="ECO:0000256" key="7">
    <source>
        <dbReference type="ARBA" id="ARBA00022833"/>
    </source>
</evidence>
<feature type="domain" description="C2H2-type" evidence="19">
    <location>
        <begin position="781"/>
        <end position="808"/>
    </location>
</feature>
<evidence type="ECO:0000313" key="21">
    <source>
        <dbReference type="Ensembl" id="ENSSSCP00035045482.1"/>
    </source>
</evidence>
<dbReference type="InterPro" id="IPR050329">
    <property type="entry name" value="GLI_C2H2-zinc-finger"/>
</dbReference>
<comment type="caution">
    <text evidence="15">Lacks conserved residue(s) required for the propagation of feature annotation.</text>
</comment>
<keyword evidence="11 15" id="KW-1015">Disulfide bond</keyword>
<dbReference type="Ensembl" id="ENSSSCT00055041144.1">
    <property type="protein sequence ID" value="ENSSSCP00055032744.1"/>
    <property type="gene ID" value="ENSSSCG00055020909.1"/>
</dbReference>
<evidence type="ECO:0000256" key="2">
    <source>
        <dbReference type="ARBA" id="ARBA00004123"/>
    </source>
</evidence>
<dbReference type="AlphaFoldDB" id="A0A8D1BB40"/>
<dbReference type="SMART" id="SM00034">
    <property type="entry name" value="CLECT"/>
    <property type="match status" value="1"/>
</dbReference>
<feature type="domain" description="C2H2-type" evidence="19">
    <location>
        <begin position="949"/>
        <end position="976"/>
    </location>
</feature>
<dbReference type="PROSITE" id="PS01208">
    <property type="entry name" value="VWFC_1"/>
    <property type="match status" value="1"/>
</dbReference>
<dbReference type="GO" id="GO:0000976">
    <property type="term" value="F:transcription cis-regulatory region binding"/>
    <property type="evidence" value="ECO:0007669"/>
    <property type="project" value="UniProtKB-ARBA"/>
</dbReference>
<dbReference type="PROSITE" id="PS01209">
    <property type="entry name" value="LDLRA_1"/>
    <property type="match status" value="1"/>
</dbReference>
<dbReference type="FunFam" id="3.30.160.60:FF:000446">
    <property type="entry name" value="Zinc finger protein"/>
    <property type="match status" value="1"/>
</dbReference>
<feature type="chain" id="PRO_5044685694" evidence="17">
    <location>
        <begin position="22"/>
        <end position="1093"/>
    </location>
</feature>
<dbReference type="Ensembl" id="ENSSSCT00030100864.1">
    <property type="protein sequence ID" value="ENSSSCP00030046521.1"/>
    <property type="gene ID" value="ENSSSCG00030072014.1"/>
</dbReference>
<dbReference type="PANTHER" id="PTHR19818:SF160">
    <property type="entry name" value="GASTRULA ZINC FINGER PROTEIN XLCGF17.1-LIKE"/>
    <property type="match status" value="1"/>
</dbReference>
<keyword evidence="13" id="KW-0539">Nucleus</keyword>
<dbReference type="FunFam" id="3.30.160.60:FF:000229">
    <property type="entry name" value="Zinc finger protein 90 homolog"/>
    <property type="match status" value="2"/>
</dbReference>
<dbReference type="InterPro" id="IPR002172">
    <property type="entry name" value="LDrepeatLR_classA_rpt"/>
</dbReference>
<evidence type="ECO:0000313" key="22">
    <source>
        <dbReference type="Proteomes" id="UP000694720"/>
    </source>
</evidence>
<dbReference type="FunFam" id="3.30.160.60:FF:000307">
    <property type="entry name" value="Zinc finger protein ZFP69 isoform 1"/>
    <property type="match status" value="1"/>
</dbReference>
<dbReference type="CDD" id="cd00112">
    <property type="entry name" value="LDLa"/>
    <property type="match status" value="1"/>
</dbReference>
<dbReference type="FunFam" id="3.30.160.60:FF:000822">
    <property type="entry name" value="Zinc finger protein 234, isoform CRA_a"/>
    <property type="match status" value="1"/>
</dbReference>
<gene>
    <name evidence="21" type="primary">ZNF74</name>
</gene>
<feature type="domain" description="C2H2-type" evidence="19">
    <location>
        <begin position="977"/>
        <end position="1004"/>
    </location>
</feature>
<dbReference type="FunFam" id="3.30.160.60:FF:000009">
    <property type="entry name" value="zinc finger protein 79 isoform X2"/>
    <property type="match status" value="1"/>
</dbReference>
<dbReference type="SUPFAM" id="SSF57667">
    <property type="entry name" value="beta-beta-alpha zinc fingers"/>
    <property type="match status" value="7"/>
</dbReference>
<dbReference type="GO" id="GO:0005856">
    <property type="term" value="C:cytoskeleton"/>
    <property type="evidence" value="ECO:0007669"/>
    <property type="project" value="UniProtKB-ARBA"/>
</dbReference>
<feature type="domain" description="C2H2-type" evidence="19">
    <location>
        <begin position="697"/>
        <end position="724"/>
    </location>
</feature>
<dbReference type="Gene3D" id="3.30.160.60">
    <property type="entry name" value="Classic Zinc Finger"/>
    <property type="match status" value="12"/>
</dbReference>
<dbReference type="Ensembl" id="ENSSSCT00035105776.1">
    <property type="protein sequence ID" value="ENSSSCP00035045482.1"/>
    <property type="gene ID" value="ENSSSCG00035077616.1"/>
</dbReference>
<keyword evidence="17" id="KW-0732">Signal</keyword>
<evidence type="ECO:0000256" key="13">
    <source>
        <dbReference type="ARBA" id="ARBA00023242"/>
    </source>
</evidence>
<dbReference type="GO" id="GO:0008270">
    <property type="term" value="F:zinc ion binding"/>
    <property type="evidence" value="ECO:0007669"/>
    <property type="project" value="UniProtKB-KW"/>
</dbReference>
<dbReference type="CDD" id="cd07765">
    <property type="entry name" value="KRAB_A-box"/>
    <property type="match status" value="1"/>
</dbReference>
<feature type="domain" description="C2H2-type" evidence="19">
    <location>
        <begin position="725"/>
        <end position="752"/>
    </location>
</feature>
<evidence type="ECO:0000256" key="16">
    <source>
        <dbReference type="SAM" id="MobiDB-lite"/>
    </source>
</evidence>
<dbReference type="InterPro" id="IPR001007">
    <property type="entry name" value="VWF_dom"/>
</dbReference>
<dbReference type="PROSITE" id="PS50157">
    <property type="entry name" value="ZINC_FINGER_C2H2_2"/>
    <property type="match status" value="12"/>
</dbReference>
<organism evidence="21 22">
    <name type="scientific">Sus scrofa</name>
    <name type="common">Pig</name>
    <dbReference type="NCBI Taxonomy" id="9823"/>
    <lineage>
        <taxon>Eukaryota</taxon>
        <taxon>Metazoa</taxon>
        <taxon>Chordata</taxon>
        <taxon>Craniata</taxon>
        <taxon>Vertebrata</taxon>
        <taxon>Euteleostomi</taxon>
        <taxon>Mammalia</taxon>
        <taxon>Eutheria</taxon>
        <taxon>Laurasiatheria</taxon>
        <taxon>Artiodactyla</taxon>
        <taxon>Suina</taxon>
        <taxon>Suidae</taxon>
        <taxon>Sus</taxon>
    </lineage>
</organism>
<dbReference type="InterPro" id="IPR001304">
    <property type="entry name" value="C-type_lectin-like"/>
</dbReference>
<evidence type="ECO:0000256" key="12">
    <source>
        <dbReference type="ARBA" id="ARBA00023163"/>
    </source>
</evidence>
<evidence type="ECO:0000259" key="19">
    <source>
        <dbReference type="PROSITE" id="PS50157"/>
    </source>
</evidence>
<dbReference type="GO" id="GO:0007155">
    <property type="term" value="P:cell adhesion"/>
    <property type="evidence" value="ECO:0007669"/>
    <property type="project" value="UniProtKB-KW"/>
</dbReference>
<reference evidence="21" key="1">
    <citation type="submission" date="2025-05" db="UniProtKB">
        <authorList>
            <consortium name="Ensembl"/>
        </authorList>
    </citation>
    <scope>IDENTIFICATION</scope>
</reference>
<dbReference type="InterPro" id="IPR001909">
    <property type="entry name" value="KRAB"/>
</dbReference>
<dbReference type="FunFam" id="3.30.160.60:FF:002343">
    <property type="entry name" value="Zinc finger protein 33A"/>
    <property type="match status" value="1"/>
</dbReference>
<dbReference type="Gene3D" id="6.10.140.140">
    <property type="match status" value="1"/>
</dbReference>
<dbReference type="GO" id="GO:0031981">
    <property type="term" value="C:nuclear lumen"/>
    <property type="evidence" value="ECO:0007669"/>
    <property type="project" value="UniProtKB-ARBA"/>
</dbReference>
<dbReference type="FunFam" id="3.30.160.60:FF:000358">
    <property type="entry name" value="zinc finger protein 24"/>
    <property type="match status" value="1"/>
</dbReference>
<evidence type="ECO:0000256" key="10">
    <source>
        <dbReference type="ARBA" id="ARBA00023125"/>
    </source>
</evidence>
<evidence type="ECO:0000259" key="20">
    <source>
        <dbReference type="PROSITE" id="PS50805"/>
    </source>
</evidence>
<keyword evidence="7" id="KW-0862">Zinc</keyword>
<dbReference type="SMART" id="SM00192">
    <property type="entry name" value="LDLa"/>
    <property type="match status" value="1"/>
</dbReference>
<dbReference type="Pfam" id="PF00057">
    <property type="entry name" value="Ldl_recept_a"/>
    <property type="match status" value="1"/>
</dbReference>
<dbReference type="SMR" id="A0A8D1BB40"/>
<dbReference type="InterPro" id="IPR023415">
    <property type="entry name" value="LDLR_class-A_CS"/>
</dbReference>
<feature type="domain" description="C2H2-type" evidence="19">
    <location>
        <begin position="753"/>
        <end position="780"/>
    </location>
</feature>
<dbReference type="Proteomes" id="UP000694724">
    <property type="component" value="Unplaced"/>
</dbReference>
<dbReference type="Proteomes" id="UP000694570">
    <property type="component" value="Unplaced"/>
</dbReference>
<dbReference type="FunFam" id="3.30.160.60:FF:000690">
    <property type="entry name" value="Zinc finger protein 354C"/>
    <property type="match status" value="1"/>
</dbReference>
<keyword evidence="10" id="KW-0238">DNA-binding</keyword>